<dbReference type="EMBL" id="LOZE01000120">
    <property type="protein sequence ID" value="KVM23892.1"/>
    <property type="molecule type" value="Genomic_DNA"/>
</dbReference>
<dbReference type="Proteomes" id="UP000061665">
    <property type="component" value="Unassembled WGS sequence"/>
</dbReference>
<evidence type="ECO:0000313" key="3">
    <source>
        <dbReference type="Proteomes" id="UP000061665"/>
    </source>
</evidence>
<evidence type="ECO:0000313" key="2">
    <source>
        <dbReference type="EMBL" id="KVM23892.1"/>
    </source>
</evidence>
<name>A0A104Z3T0_9BURK</name>
<dbReference type="Proteomes" id="UP000064029">
    <property type="component" value="Unassembled WGS sequence"/>
</dbReference>
<gene>
    <name evidence="1" type="ORF">WJ33_31410</name>
    <name evidence="2" type="ORF">WJ53_17300</name>
</gene>
<dbReference type="AlphaFoldDB" id="A0A104Z3T0"/>
<accession>A0A104Z3T0</accession>
<dbReference type="OrthoDB" id="8565540at2"/>
<protein>
    <submittedName>
        <fullName evidence="1">Uncharacterized protein</fullName>
    </submittedName>
</protein>
<organism evidence="1 4">
    <name type="scientific">Burkholderia ubonensis</name>
    <dbReference type="NCBI Taxonomy" id="101571"/>
    <lineage>
        <taxon>Bacteria</taxon>
        <taxon>Pseudomonadati</taxon>
        <taxon>Pseudomonadota</taxon>
        <taxon>Betaproteobacteria</taxon>
        <taxon>Burkholderiales</taxon>
        <taxon>Burkholderiaceae</taxon>
        <taxon>Burkholderia</taxon>
        <taxon>Burkholderia cepacia complex</taxon>
    </lineage>
</organism>
<evidence type="ECO:0000313" key="4">
    <source>
        <dbReference type="Proteomes" id="UP000064029"/>
    </source>
</evidence>
<reference evidence="3 4" key="1">
    <citation type="submission" date="2015-11" db="EMBL/GenBank/DDBJ databases">
        <title>Expanding the genomic diversity of Burkholderia species for the development of highly accurate diagnostics.</title>
        <authorList>
            <person name="Sahl J."/>
            <person name="Keim P."/>
            <person name="Wagner D."/>
        </authorList>
    </citation>
    <scope>NUCLEOTIDE SEQUENCE [LARGE SCALE GENOMIC DNA]</scope>
    <source>
        <strain evidence="1 4">MSMB2036</strain>
        <strain evidence="2 3">MSMB2058</strain>
    </source>
</reference>
<dbReference type="EMBL" id="LOXM01000185">
    <property type="protein sequence ID" value="KVG61677.1"/>
    <property type="molecule type" value="Genomic_DNA"/>
</dbReference>
<comment type="caution">
    <text evidence="1">The sequence shown here is derived from an EMBL/GenBank/DDBJ whole genome shotgun (WGS) entry which is preliminary data.</text>
</comment>
<evidence type="ECO:0000313" key="1">
    <source>
        <dbReference type="EMBL" id="KVG61677.1"/>
    </source>
</evidence>
<sequence>MMNTIEDLRKHLFETLAQLRSKEQPMEIERAQAIAQVAQVVINSAKVEVEHLKIVGGKGTGFIKESNLPAGITGTQQHRLR</sequence>
<proteinExistence type="predicted"/>